<protein>
    <submittedName>
        <fullName evidence="1">Uncharacterized protein</fullName>
    </submittedName>
</protein>
<keyword evidence="2" id="KW-1185">Reference proteome</keyword>
<dbReference type="InterPro" id="IPR017016">
    <property type="entry name" value="UCP033595"/>
</dbReference>
<dbReference type="RefSeq" id="WP_078783525.1">
    <property type="nucleotide sequence ID" value="NZ_CAUWGV010000254.1"/>
</dbReference>
<dbReference type="EMBL" id="FUYF01000002">
    <property type="protein sequence ID" value="SKA76000.1"/>
    <property type="molecule type" value="Genomic_DNA"/>
</dbReference>
<gene>
    <name evidence="1" type="ORF">SAMN02745178_00512</name>
</gene>
<name>A0A1T4WFD8_9FIRM</name>
<dbReference type="Pfam" id="PF20124">
    <property type="entry name" value="DUF6514"/>
    <property type="match status" value="1"/>
</dbReference>
<evidence type="ECO:0000313" key="1">
    <source>
        <dbReference type="EMBL" id="SKA76000.1"/>
    </source>
</evidence>
<sequence>MKIVYTYRVVCQKLSAPELGPYTTYGILAARDLRGCQQVVQFISDVSLDRAFVEALARRCTAAQLDPCHLLDVVEDAISG</sequence>
<evidence type="ECO:0000313" key="2">
    <source>
        <dbReference type="Proteomes" id="UP000190286"/>
    </source>
</evidence>
<dbReference type="AlphaFoldDB" id="A0A1T4WFD8"/>
<proteinExistence type="predicted"/>
<dbReference type="Proteomes" id="UP000190286">
    <property type="component" value="Unassembled WGS sequence"/>
</dbReference>
<reference evidence="1 2" key="1">
    <citation type="submission" date="2017-02" db="EMBL/GenBank/DDBJ databases">
        <authorList>
            <person name="Peterson S.W."/>
        </authorList>
    </citation>
    <scope>NUCLEOTIDE SEQUENCE [LARGE SCALE GENOMIC DNA]</scope>
    <source>
        <strain evidence="1 2">ATCC 27749</strain>
    </source>
</reference>
<accession>A0A1T4WFD8</accession>
<organism evidence="1 2">
    <name type="scientific">Gemmiger formicilis</name>
    <dbReference type="NCBI Taxonomy" id="745368"/>
    <lineage>
        <taxon>Bacteria</taxon>
        <taxon>Bacillati</taxon>
        <taxon>Bacillota</taxon>
        <taxon>Clostridia</taxon>
        <taxon>Eubacteriales</taxon>
        <taxon>Gemmiger</taxon>
    </lineage>
</organism>